<sequence>MLQSVHSQHFQALLGRVGTLHLPDGSALQIHIGELEEKPLAKMRYSERMPFCVELSSLEPTEFIDGLCALELPELGRVEGIFVSRVPAMGRDPALAYFHVTFN</sequence>
<accession>A0ABS5N5B2</accession>
<dbReference type="InterPro" id="IPR054209">
    <property type="entry name" value="DUF6916"/>
</dbReference>
<name>A0ABS5N5B2_9PSED</name>
<dbReference type="Proteomes" id="UP000676035">
    <property type="component" value="Unassembled WGS sequence"/>
</dbReference>
<protein>
    <recommendedName>
        <fullName evidence="1">DUF6916 domain-containing protein</fullName>
    </recommendedName>
</protein>
<dbReference type="EMBL" id="JAGYHF010000020">
    <property type="protein sequence ID" value="MBS4081761.1"/>
    <property type="molecule type" value="Genomic_DNA"/>
</dbReference>
<evidence type="ECO:0000313" key="3">
    <source>
        <dbReference type="Proteomes" id="UP000676035"/>
    </source>
</evidence>
<evidence type="ECO:0000259" key="1">
    <source>
        <dbReference type="Pfam" id="PF21880"/>
    </source>
</evidence>
<feature type="domain" description="DUF6916" evidence="1">
    <location>
        <begin position="7"/>
        <end position="102"/>
    </location>
</feature>
<reference evidence="2 3" key="1">
    <citation type="submission" date="2021-04" db="EMBL/GenBank/DDBJ databases">
        <title>Pseudomonas rustica sp. nov. isolated from raw milk.</title>
        <authorList>
            <person name="Fiedler G."/>
            <person name="Gieschler S."/>
            <person name="Kabisch J."/>
            <person name="Grimmler C."/>
            <person name="Brinks E."/>
            <person name="Wagner N."/>
            <person name="Hetzer B."/>
            <person name="Franz C.M.A.P."/>
            <person name="Boehnlein C."/>
        </authorList>
    </citation>
    <scope>NUCLEOTIDE SEQUENCE [LARGE SCALE GENOMIC DNA]</scope>
    <source>
        <strain evidence="2 3">MBT-4</strain>
    </source>
</reference>
<keyword evidence="3" id="KW-1185">Reference proteome</keyword>
<dbReference type="RefSeq" id="WP_008080325.1">
    <property type="nucleotide sequence ID" value="NZ_CP188200.1"/>
</dbReference>
<proteinExistence type="predicted"/>
<gene>
    <name evidence="2" type="ORF">KFS80_26040</name>
</gene>
<dbReference type="Pfam" id="PF21880">
    <property type="entry name" value="DUF6916"/>
    <property type="match status" value="1"/>
</dbReference>
<organism evidence="2 3">
    <name type="scientific">Pseudomonas rustica</name>
    <dbReference type="NCBI Taxonomy" id="2827099"/>
    <lineage>
        <taxon>Bacteria</taxon>
        <taxon>Pseudomonadati</taxon>
        <taxon>Pseudomonadota</taxon>
        <taxon>Gammaproteobacteria</taxon>
        <taxon>Pseudomonadales</taxon>
        <taxon>Pseudomonadaceae</taxon>
        <taxon>Pseudomonas</taxon>
    </lineage>
</organism>
<comment type="caution">
    <text evidence="2">The sequence shown here is derived from an EMBL/GenBank/DDBJ whole genome shotgun (WGS) entry which is preliminary data.</text>
</comment>
<evidence type="ECO:0000313" key="2">
    <source>
        <dbReference type="EMBL" id="MBS4081761.1"/>
    </source>
</evidence>